<feature type="chain" id="PRO_5046171119" evidence="6">
    <location>
        <begin position="25"/>
        <end position="299"/>
    </location>
</feature>
<feature type="compositionally biased region" description="Polar residues" evidence="5">
    <location>
        <begin position="31"/>
        <end position="44"/>
    </location>
</feature>
<evidence type="ECO:0000256" key="3">
    <source>
        <dbReference type="ARBA" id="ARBA00022729"/>
    </source>
</evidence>
<reference evidence="8 9" key="1">
    <citation type="submission" date="2019-03" db="EMBL/GenBank/DDBJ databases">
        <title>Reclassification of Micrococcus aloeverae and Micrococcus yunnanensis as later heterotypic synonyms of Micrococcus luteus.</title>
        <authorList>
            <person name="Huang C.-H."/>
        </authorList>
    </citation>
    <scope>NUCLEOTIDE SEQUENCE [LARGE SCALE GENOMIC DNA]</scope>
    <source>
        <strain evidence="8 9">BCRC 12151</strain>
    </source>
</reference>
<dbReference type="PROSITE" id="PS51257">
    <property type="entry name" value="PROKAR_LIPOPROTEIN"/>
    <property type="match status" value="1"/>
</dbReference>
<evidence type="ECO:0000256" key="4">
    <source>
        <dbReference type="RuleBase" id="RU003744"/>
    </source>
</evidence>
<feature type="signal peptide" evidence="6">
    <location>
        <begin position="1"/>
        <end position="24"/>
    </location>
</feature>
<proteinExistence type="inferred from homology"/>
<keyword evidence="3 6" id="KW-0732">Signal</keyword>
<comment type="similarity">
    <text evidence="2 4">Belongs to the bacterial solute-binding protein 3 family.</text>
</comment>
<evidence type="ECO:0000259" key="7">
    <source>
        <dbReference type="SMART" id="SM00062"/>
    </source>
</evidence>
<comment type="subcellular location">
    <subcellularLocation>
        <location evidence="1">Cell envelope</location>
    </subcellularLocation>
</comment>
<evidence type="ECO:0000256" key="6">
    <source>
        <dbReference type="SAM" id="SignalP"/>
    </source>
</evidence>
<evidence type="ECO:0000313" key="9">
    <source>
        <dbReference type="Proteomes" id="UP000297477"/>
    </source>
</evidence>
<accession>A0ABY2JYU4</accession>
<evidence type="ECO:0000256" key="5">
    <source>
        <dbReference type="SAM" id="MobiDB-lite"/>
    </source>
</evidence>
<dbReference type="PANTHER" id="PTHR35936:SF19">
    <property type="entry name" value="AMINO-ACID-BINDING PROTEIN YXEM-RELATED"/>
    <property type="match status" value="1"/>
</dbReference>
<evidence type="ECO:0000256" key="2">
    <source>
        <dbReference type="ARBA" id="ARBA00010333"/>
    </source>
</evidence>
<dbReference type="EMBL" id="SPKT01000013">
    <property type="protein sequence ID" value="TFH98828.1"/>
    <property type="molecule type" value="Genomic_DNA"/>
</dbReference>
<dbReference type="SMART" id="SM00062">
    <property type="entry name" value="PBPb"/>
    <property type="match status" value="1"/>
</dbReference>
<sequence length="299" mass="32804">MRARPHRAVPATALAASFALLVAACTDSGSVPQTSDSVHTAEVSTPTPTQTVTAAPEAPESRLTAVKQAGELRICSTGDYPPFTEMSEDEEWKGIDVDMAKDLAATLEVEPVMVKTTWGELMDDFLSDCDVAVGGISMNPERAEQVYFSEKTLEDGKTPIARCEDVDKYRSIEDINQPGVRSIFPEGGTNEEFAREHYPDGELITHDNLTIFDALAAGEADVMTTDRAEVLYTDHEYDELCAVNPDEPFDYSVQGYMLPQGDDVFKHYVDQWLMVALEDGTYDGFAEPWVGEADLNPEG</sequence>
<evidence type="ECO:0000256" key="1">
    <source>
        <dbReference type="ARBA" id="ARBA00004196"/>
    </source>
</evidence>
<keyword evidence="9" id="KW-1185">Reference proteome</keyword>
<dbReference type="PROSITE" id="PS01039">
    <property type="entry name" value="SBP_BACTERIAL_3"/>
    <property type="match status" value="1"/>
</dbReference>
<dbReference type="Pfam" id="PF00497">
    <property type="entry name" value="SBP_bac_3"/>
    <property type="match status" value="1"/>
</dbReference>
<organism evidence="8 9">
    <name type="scientific">Micrococcus lylae</name>
    <dbReference type="NCBI Taxonomy" id="1273"/>
    <lineage>
        <taxon>Bacteria</taxon>
        <taxon>Bacillati</taxon>
        <taxon>Actinomycetota</taxon>
        <taxon>Actinomycetes</taxon>
        <taxon>Micrococcales</taxon>
        <taxon>Micrococcaceae</taxon>
        <taxon>Micrococcus</taxon>
    </lineage>
</organism>
<dbReference type="InterPro" id="IPR001638">
    <property type="entry name" value="Solute-binding_3/MltF_N"/>
</dbReference>
<protein>
    <submittedName>
        <fullName evidence="8">Transporter substrate-binding domain-containing protein</fullName>
    </submittedName>
</protein>
<name>A0ABY2JYU4_9MICC</name>
<gene>
    <name evidence="8" type="ORF">E4A49_07635</name>
</gene>
<dbReference type="SUPFAM" id="SSF53850">
    <property type="entry name" value="Periplasmic binding protein-like II"/>
    <property type="match status" value="1"/>
</dbReference>
<dbReference type="InterPro" id="IPR018313">
    <property type="entry name" value="SBP_3_CS"/>
</dbReference>
<feature type="compositionally biased region" description="Low complexity" evidence="5">
    <location>
        <begin position="45"/>
        <end position="58"/>
    </location>
</feature>
<dbReference type="PANTHER" id="PTHR35936">
    <property type="entry name" value="MEMBRANE-BOUND LYTIC MUREIN TRANSGLYCOSYLASE F"/>
    <property type="match status" value="1"/>
</dbReference>
<comment type="caution">
    <text evidence="8">The sequence shown here is derived from an EMBL/GenBank/DDBJ whole genome shotgun (WGS) entry which is preliminary data.</text>
</comment>
<dbReference type="Proteomes" id="UP000297477">
    <property type="component" value="Unassembled WGS sequence"/>
</dbReference>
<feature type="domain" description="Solute-binding protein family 3/N-terminal" evidence="7">
    <location>
        <begin position="71"/>
        <end position="293"/>
    </location>
</feature>
<evidence type="ECO:0000313" key="8">
    <source>
        <dbReference type="EMBL" id="TFH98828.1"/>
    </source>
</evidence>
<feature type="region of interest" description="Disordered" evidence="5">
    <location>
        <begin position="31"/>
        <end position="60"/>
    </location>
</feature>
<dbReference type="RefSeq" id="WP_082739652.1">
    <property type="nucleotide sequence ID" value="NZ_SPKT01000013.1"/>
</dbReference>
<dbReference type="Gene3D" id="3.40.190.10">
    <property type="entry name" value="Periplasmic binding protein-like II"/>
    <property type="match status" value="2"/>
</dbReference>